<keyword evidence="7 12" id="KW-0067">ATP-binding</keyword>
<protein>
    <submittedName>
        <fullName evidence="15 17">P-loop containing nucleoside triphosphate hydrolase protein</fullName>
    </submittedName>
</protein>
<sequence length="492" mass="55234">PVGLAEQMIPGFLAMRALGMRCFKRDITPWVIKALFAAGIYNMGKHIWQWATPLMEKHLFTSVSVTNHDALHGKVSNWVSAIVSTKSVKHFSAKTGNASAKAEIIDTNVEVSYFGGEKAKIMTADEEDGGVVRFLPVKGGCQYFWHRGRLFRYKNEVTRRNTQNIQLHEETLTISCFSRNPKHLRQFLAECWQFNGPAASKTTKVHFLEKCVRRCELSYDWTKIVLRPARSLATVDLNEKTKQSVVAEVADYLSAESPQYYAKRGIPHRRGYLLWGPPGTGKTSFCMGLASNFKLDLYVIQILGTPMDDKTLLDVFELLPKRCIVLLEDIDSAGIRRQQMRDKNVDPRAKPTLTLSGALNAIDGASSPEGRLLIMTSNAPENLDEALIRPGRIDRQVYFGHVDREVASSIFMRMFIKSAEDLRKSQDGPLVLIDNDGEDVKLRRAASLFAGSIPEDKITPAELQNFLLQHKDMKDALANVEAWATAICEAKE</sequence>
<evidence type="ECO:0000256" key="2">
    <source>
        <dbReference type="ARBA" id="ARBA00007448"/>
    </source>
</evidence>
<evidence type="ECO:0000313" key="15">
    <source>
        <dbReference type="EMBL" id="KAF2806366.1"/>
    </source>
</evidence>
<evidence type="ECO:0000259" key="14">
    <source>
        <dbReference type="SMART" id="SM01024"/>
    </source>
</evidence>
<dbReference type="GO" id="GO:0005743">
    <property type="term" value="C:mitochondrial inner membrane"/>
    <property type="evidence" value="ECO:0007669"/>
    <property type="project" value="UniProtKB-SubCell"/>
</dbReference>
<evidence type="ECO:0000256" key="5">
    <source>
        <dbReference type="ARBA" id="ARBA00022792"/>
    </source>
</evidence>
<evidence type="ECO:0000313" key="16">
    <source>
        <dbReference type="Proteomes" id="UP000504636"/>
    </source>
</evidence>
<dbReference type="Pfam" id="PF25426">
    <property type="entry name" value="AAA_lid_BCS1"/>
    <property type="match status" value="1"/>
</dbReference>
<evidence type="ECO:0000256" key="1">
    <source>
        <dbReference type="ARBA" id="ARBA00004434"/>
    </source>
</evidence>
<keyword evidence="3" id="KW-0812">Transmembrane</keyword>
<keyword evidence="9" id="KW-0496">Mitochondrion</keyword>
<evidence type="ECO:0000256" key="12">
    <source>
        <dbReference type="RuleBase" id="RU003651"/>
    </source>
</evidence>
<dbReference type="RefSeq" id="XP_033573330.1">
    <property type="nucleotide sequence ID" value="XM_033714838.1"/>
</dbReference>
<feature type="domain" description="AAA+ ATPase" evidence="13">
    <location>
        <begin position="268"/>
        <end position="403"/>
    </location>
</feature>
<feature type="non-terminal residue" evidence="15">
    <location>
        <position position="492"/>
    </location>
</feature>
<evidence type="ECO:0000256" key="9">
    <source>
        <dbReference type="ARBA" id="ARBA00023128"/>
    </source>
</evidence>
<dbReference type="InterPro" id="IPR050747">
    <property type="entry name" value="Mitochondrial_chaperone_BCS1"/>
</dbReference>
<keyword evidence="6 15" id="KW-0378">Hydrolase</keyword>
<dbReference type="InterPro" id="IPR057495">
    <property type="entry name" value="AAA_lid_BCS1"/>
</dbReference>
<evidence type="ECO:0000256" key="3">
    <source>
        <dbReference type="ARBA" id="ARBA00022692"/>
    </source>
</evidence>
<name>A0A6A6YC18_9PEZI</name>
<evidence type="ECO:0000256" key="4">
    <source>
        <dbReference type="ARBA" id="ARBA00022741"/>
    </source>
</evidence>
<dbReference type="AlphaFoldDB" id="A0A6A6YC18"/>
<evidence type="ECO:0000256" key="11">
    <source>
        <dbReference type="ARBA" id="ARBA00048778"/>
    </source>
</evidence>
<dbReference type="PANTHER" id="PTHR23070">
    <property type="entry name" value="BCS1 AAA-TYPE ATPASE"/>
    <property type="match status" value="1"/>
</dbReference>
<feature type="domain" description="BCS1 N-terminal" evidence="14">
    <location>
        <begin position="34"/>
        <end position="235"/>
    </location>
</feature>
<comment type="subcellular location">
    <subcellularLocation>
        <location evidence="1">Mitochondrion inner membrane</location>
        <topology evidence="1">Single-pass membrane protein</topology>
    </subcellularLocation>
</comment>
<keyword evidence="16" id="KW-1185">Reference proteome</keyword>
<keyword evidence="4 12" id="KW-0547">Nucleotide-binding</keyword>
<evidence type="ECO:0000259" key="13">
    <source>
        <dbReference type="SMART" id="SM00382"/>
    </source>
</evidence>
<feature type="non-terminal residue" evidence="15">
    <location>
        <position position="1"/>
    </location>
</feature>
<evidence type="ECO:0000256" key="10">
    <source>
        <dbReference type="ARBA" id="ARBA00023136"/>
    </source>
</evidence>
<dbReference type="InterPro" id="IPR003959">
    <property type="entry name" value="ATPase_AAA_core"/>
</dbReference>
<organism evidence="15">
    <name type="scientific">Mytilinidion resinicola</name>
    <dbReference type="NCBI Taxonomy" id="574789"/>
    <lineage>
        <taxon>Eukaryota</taxon>
        <taxon>Fungi</taxon>
        <taxon>Dikarya</taxon>
        <taxon>Ascomycota</taxon>
        <taxon>Pezizomycotina</taxon>
        <taxon>Dothideomycetes</taxon>
        <taxon>Pleosporomycetidae</taxon>
        <taxon>Mytilinidiales</taxon>
        <taxon>Mytilinidiaceae</taxon>
        <taxon>Mytilinidion</taxon>
    </lineage>
</organism>
<comment type="catalytic activity">
    <reaction evidence="11">
        <text>ATP + H2O = ADP + phosphate + H(+)</text>
        <dbReference type="Rhea" id="RHEA:13065"/>
        <dbReference type="ChEBI" id="CHEBI:15377"/>
        <dbReference type="ChEBI" id="CHEBI:15378"/>
        <dbReference type="ChEBI" id="CHEBI:30616"/>
        <dbReference type="ChEBI" id="CHEBI:43474"/>
        <dbReference type="ChEBI" id="CHEBI:456216"/>
    </reaction>
    <physiologicalReaction direction="left-to-right" evidence="11">
        <dbReference type="Rhea" id="RHEA:13066"/>
    </physiologicalReaction>
</comment>
<evidence type="ECO:0000313" key="17">
    <source>
        <dbReference type="RefSeq" id="XP_033573330.1"/>
    </source>
</evidence>
<keyword evidence="8" id="KW-1133">Transmembrane helix</keyword>
<dbReference type="InterPro" id="IPR014851">
    <property type="entry name" value="BCS1_N"/>
</dbReference>
<dbReference type="Pfam" id="PF08740">
    <property type="entry name" value="BCS1_N"/>
    <property type="match status" value="1"/>
</dbReference>
<reference evidence="17" key="3">
    <citation type="submission" date="2025-04" db="UniProtKB">
        <authorList>
            <consortium name="RefSeq"/>
        </authorList>
    </citation>
    <scope>IDENTIFICATION</scope>
    <source>
        <strain evidence="17">CBS 304.34</strain>
    </source>
</reference>
<evidence type="ECO:0000256" key="8">
    <source>
        <dbReference type="ARBA" id="ARBA00022989"/>
    </source>
</evidence>
<dbReference type="PROSITE" id="PS00674">
    <property type="entry name" value="AAA"/>
    <property type="match status" value="1"/>
</dbReference>
<keyword evidence="10" id="KW-0472">Membrane</keyword>
<dbReference type="InterPro" id="IPR027417">
    <property type="entry name" value="P-loop_NTPase"/>
</dbReference>
<dbReference type="GO" id="GO:0005524">
    <property type="term" value="F:ATP binding"/>
    <property type="evidence" value="ECO:0007669"/>
    <property type="project" value="UniProtKB-KW"/>
</dbReference>
<dbReference type="GeneID" id="54455731"/>
<dbReference type="Gene3D" id="3.40.50.300">
    <property type="entry name" value="P-loop containing nucleotide triphosphate hydrolases"/>
    <property type="match status" value="1"/>
</dbReference>
<evidence type="ECO:0000256" key="6">
    <source>
        <dbReference type="ARBA" id="ARBA00022801"/>
    </source>
</evidence>
<dbReference type="Proteomes" id="UP000504636">
    <property type="component" value="Unplaced"/>
</dbReference>
<dbReference type="InterPro" id="IPR003593">
    <property type="entry name" value="AAA+_ATPase"/>
</dbReference>
<dbReference type="EMBL" id="MU003707">
    <property type="protein sequence ID" value="KAF2806366.1"/>
    <property type="molecule type" value="Genomic_DNA"/>
</dbReference>
<comment type="similarity">
    <text evidence="2">Belongs to the AAA ATPase family. BCS1 subfamily.</text>
</comment>
<dbReference type="InterPro" id="IPR003960">
    <property type="entry name" value="ATPase_AAA_CS"/>
</dbReference>
<gene>
    <name evidence="15 17" type="ORF">BDZ99DRAFT_372515</name>
</gene>
<accession>A0A6A6YC18</accession>
<dbReference type="OrthoDB" id="10251412at2759"/>
<dbReference type="SMART" id="SM01024">
    <property type="entry name" value="BCS1_N"/>
    <property type="match status" value="1"/>
</dbReference>
<dbReference type="SMART" id="SM00382">
    <property type="entry name" value="AAA"/>
    <property type="match status" value="1"/>
</dbReference>
<evidence type="ECO:0000256" key="7">
    <source>
        <dbReference type="ARBA" id="ARBA00022840"/>
    </source>
</evidence>
<dbReference type="GO" id="GO:0016887">
    <property type="term" value="F:ATP hydrolysis activity"/>
    <property type="evidence" value="ECO:0007669"/>
    <property type="project" value="InterPro"/>
</dbReference>
<keyword evidence="5" id="KW-0999">Mitochondrion inner membrane</keyword>
<proteinExistence type="inferred from homology"/>
<reference evidence="15 17" key="1">
    <citation type="journal article" date="2020" name="Stud. Mycol.">
        <title>101 Dothideomycetes genomes: a test case for predicting lifestyles and emergence of pathogens.</title>
        <authorList>
            <person name="Haridas S."/>
            <person name="Albert R."/>
            <person name="Binder M."/>
            <person name="Bloem J."/>
            <person name="Labutti K."/>
            <person name="Salamov A."/>
            <person name="Andreopoulos B."/>
            <person name="Baker S."/>
            <person name="Barry K."/>
            <person name="Bills G."/>
            <person name="Bluhm B."/>
            <person name="Cannon C."/>
            <person name="Castanera R."/>
            <person name="Culley D."/>
            <person name="Daum C."/>
            <person name="Ezra D."/>
            <person name="Gonzalez J."/>
            <person name="Henrissat B."/>
            <person name="Kuo A."/>
            <person name="Liang C."/>
            <person name="Lipzen A."/>
            <person name="Lutzoni F."/>
            <person name="Magnuson J."/>
            <person name="Mondo S."/>
            <person name="Nolan M."/>
            <person name="Ohm R."/>
            <person name="Pangilinan J."/>
            <person name="Park H.-J."/>
            <person name="Ramirez L."/>
            <person name="Alfaro M."/>
            <person name="Sun H."/>
            <person name="Tritt A."/>
            <person name="Yoshinaga Y."/>
            <person name="Zwiers L.-H."/>
            <person name="Turgeon B."/>
            <person name="Goodwin S."/>
            <person name="Spatafora J."/>
            <person name="Crous P."/>
            <person name="Grigoriev I."/>
        </authorList>
    </citation>
    <scope>NUCLEOTIDE SEQUENCE</scope>
    <source>
        <strain evidence="15 17">CBS 304.34</strain>
    </source>
</reference>
<dbReference type="SUPFAM" id="SSF52540">
    <property type="entry name" value="P-loop containing nucleoside triphosphate hydrolases"/>
    <property type="match status" value="1"/>
</dbReference>
<reference evidence="17" key="2">
    <citation type="submission" date="2020-04" db="EMBL/GenBank/DDBJ databases">
        <authorList>
            <consortium name="NCBI Genome Project"/>
        </authorList>
    </citation>
    <scope>NUCLEOTIDE SEQUENCE</scope>
    <source>
        <strain evidence="17">CBS 304.34</strain>
    </source>
</reference>
<dbReference type="Pfam" id="PF00004">
    <property type="entry name" value="AAA"/>
    <property type="match status" value="1"/>
</dbReference>